<organism evidence="1 2">
    <name type="scientific">Engelhardtia mirabilis</name>
    <dbReference type="NCBI Taxonomy" id="2528011"/>
    <lineage>
        <taxon>Bacteria</taxon>
        <taxon>Pseudomonadati</taxon>
        <taxon>Planctomycetota</taxon>
        <taxon>Planctomycetia</taxon>
        <taxon>Planctomycetia incertae sedis</taxon>
        <taxon>Engelhardtia</taxon>
    </lineage>
</organism>
<protein>
    <submittedName>
        <fullName evidence="1">Uncharacterized protein</fullName>
    </submittedName>
</protein>
<proteinExistence type="predicted"/>
<dbReference type="Proteomes" id="UP000316921">
    <property type="component" value="Chromosome"/>
</dbReference>
<gene>
    <name evidence="1" type="ORF">Pla133_12860</name>
</gene>
<reference evidence="1 2" key="1">
    <citation type="submission" date="2019-02" db="EMBL/GenBank/DDBJ databases">
        <title>Deep-cultivation of Planctomycetes and their phenomic and genomic characterization uncovers novel biology.</title>
        <authorList>
            <person name="Wiegand S."/>
            <person name="Jogler M."/>
            <person name="Boedeker C."/>
            <person name="Pinto D."/>
            <person name="Vollmers J."/>
            <person name="Rivas-Marin E."/>
            <person name="Kohn T."/>
            <person name="Peeters S.H."/>
            <person name="Heuer A."/>
            <person name="Rast P."/>
            <person name="Oberbeckmann S."/>
            <person name="Bunk B."/>
            <person name="Jeske O."/>
            <person name="Meyerdierks A."/>
            <person name="Storesund J.E."/>
            <person name="Kallscheuer N."/>
            <person name="Luecker S."/>
            <person name="Lage O.M."/>
            <person name="Pohl T."/>
            <person name="Merkel B.J."/>
            <person name="Hornburger P."/>
            <person name="Mueller R.-W."/>
            <person name="Bruemmer F."/>
            <person name="Labrenz M."/>
            <person name="Spormann A.M."/>
            <person name="Op den Camp H."/>
            <person name="Overmann J."/>
            <person name="Amann R."/>
            <person name="Jetten M.S.M."/>
            <person name="Mascher T."/>
            <person name="Medema M.H."/>
            <person name="Devos D.P."/>
            <person name="Kaster A.-K."/>
            <person name="Ovreas L."/>
            <person name="Rohde M."/>
            <person name="Galperin M.Y."/>
            <person name="Jogler C."/>
        </authorList>
    </citation>
    <scope>NUCLEOTIDE SEQUENCE [LARGE SCALE GENOMIC DNA]</scope>
    <source>
        <strain evidence="1 2">Pla133</strain>
    </source>
</reference>
<dbReference type="EMBL" id="CP036287">
    <property type="protein sequence ID" value="QDU66220.1"/>
    <property type="molecule type" value="Genomic_DNA"/>
</dbReference>
<keyword evidence="2" id="KW-1185">Reference proteome</keyword>
<dbReference type="KEGG" id="pbap:Pla133_12860"/>
<accession>A0A518BGV9</accession>
<dbReference type="AlphaFoldDB" id="A0A518BGV9"/>
<name>A0A518BGV9_9BACT</name>
<evidence type="ECO:0000313" key="1">
    <source>
        <dbReference type="EMBL" id="QDU66220.1"/>
    </source>
</evidence>
<evidence type="ECO:0000313" key="2">
    <source>
        <dbReference type="Proteomes" id="UP000316921"/>
    </source>
</evidence>
<sequence>MRKQLIDRGHSQLSIRRQADLVSVNRNRIEVSERRLSADDLILRRAIDELHLE</sequence>